<organism evidence="1">
    <name type="scientific">Candidatus Kentrum sp. SD</name>
    <dbReference type="NCBI Taxonomy" id="2126332"/>
    <lineage>
        <taxon>Bacteria</taxon>
        <taxon>Pseudomonadati</taxon>
        <taxon>Pseudomonadota</taxon>
        <taxon>Gammaproteobacteria</taxon>
        <taxon>Candidatus Kentrum</taxon>
    </lineage>
</organism>
<evidence type="ECO:0000313" key="1">
    <source>
        <dbReference type="EMBL" id="VFK80182.1"/>
    </source>
</evidence>
<reference evidence="1" key="1">
    <citation type="submission" date="2019-02" db="EMBL/GenBank/DDBJ databases">
        <authorList>
            <person name="Gruber-Vodicka R. H."/>
            <person name="Seah K. B. B."/>
        </authorList>
    </citation>
    <scope>NUCLEOTIDE SEQUENCE</scope>
    <source>
        <strain evidence="1">BECK_S127</strain>
    </source>
</reference>
<accession>A0A451BPG0</accession>
<sequence>METIQAMMIKVLELSLGLFVISLCRFACSHAPAWERIDAESVYFRYGTCAWNALELETGTFACIHDVVYDCSWLRIQNLRFQTRTQG</sequence>
<proteinExistence type="predicted"/>
<dbReference type="AlphaFoldDB" id="A0A451BPG0"/>
<protein>
    <submittedName>
        <fullName evidence="1">Uncharacterized protein</fullName>
    </submittedName>
</protein>
<dbReference type="EMBL" id="CAADHB010000091">
    <property type="protein sequence ID" value="VFK80182.1"/>
    <property type="molecule type" value="Genomic_DNA"/>
</dbReference>
<name>A0A451BPG0_9GAMM</name>
<gene>
    <name evidence="1" type="ORF">BECKSD772D_GA0070982_10912</name>
</gene>